<keyword evidence="3 6" id="KW-0238">DNA-binding</keyword>
<dbReference type="Proteomes" id="UP000228945">
    <property type="component" value="Chromosome"/>
</dbReference>
<evidence type="ECO:0000256" key="3">
    <source>
        <dbReference type="ARBA" id="ARBA00023125"/>
    </source>
</evidence>
<dbReference type="PANTHER" id="PTHR30579">
    <property type="entry name" value="TRANSCRIPTIONAL REGULATOR"/>
    <property type="match status" value="1"/>
</dbReference>
<dbReference type="InterPro" id="IPR036390">
    <property type="entry name" value="WH_DNA-bd_sf"/>
</dbReference>
<gene>
    <name evidence="6" type="ORF">CSW64_01980</name>
</gene>
<protein>
    <submittedName>
        <fullName evidence="6">ArgP/LysG family DNA-binding transcriptional regulator</fullName>
    </submittedName>
</protein>
<dbReference type="EMBL" id="CP024201">
    <property type="protein sequence ID" value="ATQ41263.1"/>
    <property type="molecule type" value="Genomic_DNA"/>
</dbReference>
<evidence type="ECO:0000256" key="4">
    <source>
        <dbReference type="ARBA" id="ARBA00023163"/>
    </source>
</evidence>
<evidence type="ECO:0000259" key="5">
    <source>
        <dbReference type="PROSITE" id="PS50931"/>
    </source>
</evidence>
<keyword evidence="2" id="KW-0805">Transcription regulation</keyword>
<evidence type="ECO:0000256" key="2">
    <source>
        <dbReference type="ARBA" id="ARBA00023015"/>
    </source>
</evidence>
<dbReference type="OrthoDB" id="3252676at2"/>
<keyword evidence="4" id="KW-0804">Transcription</keyword>
<dbReference type="PROSITE" id="PS50931">
    <property type="entry name" value="HTH_LYSR"/>
    <property type="match status" value="1"/>
</dbReference>
<dbReference type="PANTHER" id="PTHR30579:SF2">
    <property type="entry name" value="HTH-TYPE TRANSCRIPTIONAL REGULATOR ARGP"/>
    <property type="match status" value="1"/>
</dbReference>
<dbReference type="RefSeq" id="WP_099620520.1">
    <property type="nucleotide sequence ID" value="NZ_CP024201.1"/>
</dbReference>
<keyword evidence="7" id="KW-1185">Reference proteome</keyword>
<dbReference type="NCBIfam" id="NF009888">
    <property type="entry name" value="PRK13348.1"/>
    <property type="match status" value="1"/>
</dbReference>
<reference evidence="6 7" key="1">
    <citation type="submission" date="2017-10" db="EMBL/GenBank/DDBJ databases">
        <title>Genome sequence of Caulobacter mirabilis FWC38.</title>
        <authorList>
            <person name="Fiebig A."/>
            <person name="Crosson S."/>
        </authorList>
    </citation>
    <scope>NUCLEOTIDE SEQUENCE [LARGE SCALE GENOMIC DNA]</scope>
    <source>
        <strain evidence="6 7">FWC 38</strain>
    </source>
</reference>
<proteinExistence type="inferred from homology"/>
<dbReference type="Gene3D" id="1.10.10.10">
    <property type="entry name" value="Winged helix-like DNA-binding domain superfamily/Winged helix DNA-binding domain"/>
    <property type="match status" value="1"/>
</dbReference>
<dbReference type="GO" id="GO:0003700">
    <property type="term" value="F:DNA-binding transcription factor activity"/>
    <property type="evidence" value="ECO:0007669"/>
    <property type="project" value="InterPro"/>
</dbReference>
<organism evidence="6 7">
    <name type="scientific">Caulobacter mirabilis</name>
    <dbReference type="NCBI Taxonomy" id="69666"/>
    <lineage>
        <taxon>Bacteria</taxon>
        <taxon>Pseudomonadati</taxon>
        <taxon>Pseudomonadota</taxon>
        <taxon>Alphaproteobacteria</taxon>
        <taxon>Caulobacterales</taxon>
        <taxon>Caulobacteraceae</taxon>
        <taxon>Caulobacter</taxon>
    </lineage>
</organism>
<dbReference type="Pfam" id="PF03466">
    <property type="entry name" value="LysR_substrate"/>
    <property type="match status" value="1"/>
</dbReference>
<evidence type="ECO:0000313" key="7">
    <source>
        <dbReference type="Proteomes" id="UP000228945"/>
    </source>
</evidence>
<dbReference type="InterPro" id="IPR000847">
    <property type="entry name" value="LysR_HTH_N"/>
</dbReference>
<name>A0A2D2ATF9_9CAUL</name>
<evidence type="ECO:0000256" key="1">
    <source>
        <dbReference type="ARBA" id="ARBA00009437"/>
    </source>
</evidence>
<dbReference type="NCBIfam" id="NF002964">
    <property type="entry name" value="PRK03635.1"/>
    <property type="match status" value="1"/>
</dbReference>
<dbReference type="SUPFAM" id="SSF46785">
    <property type="entry name" value="Winged helix' DNA-binding domain"/>
    <property type="match status" value="1"/>
</dbReference>
<dbReference type="Pfam" id="PF00126">
    <property type="entry name" value="HTH_1"/>
    <property type="match status" value="1"/>
</dbReference>
<dbReference type="InterPro" id="IPR017685">
    <property type="entry name" value="ArgP"/>
</dbReference>
<dbReference type="GO" id="GO:0003677">
    <property type="term" value="F:DNA binding"/>
    <property type="evidence" value="ECO:0007669"/>
    <property type="project" value="UniProtKB-KW"/>
</dbReference>
<dbReference type="InterPro" id="IPR036388">
    <property type="entry name" value="WH-like_DNA-bd_sf"/>
</dbReference>
<comment type="similarity">
    <text evidence="1">Belongs to the LysR transcriptional regulatory family.</text>
</comment>
<accession>A0A2D2ATF9</accession>
<evidence type="ECO:0000313" key="6">
    <source>
        <dbReference type="EMBL" id="ATQ41263.1"/>
    </source>
</evidence>
<dbReference type="Gene3D" id="3.40.190.290">
    <property type="match status" value="1"/>
</dbReference>
<dbReference type="KEGG" id="cmb:CSW64_01980"/>
<dbReference type="AlphaFoldDB" id="A0A2D2ATF9"/>
<dbReference type="InterPro" id="IPR050176">
    <property type="entry name" value="LTTR"/>
</dbReference>
<sequence>MLDYLALAAVAAVVREGSFERAAHVLGVTPSAVSQRVKGLEERLGAVLVVRGQPCRATEIGERLCAHVERVRLLEGDVVSALPRLSREEIAERRTVRAAVNADSLATWFPAAAAGFAEDAGALLDLILDDEDYTADKLRSGEVLAAVTADPTLVAGCRIVPLGTLTYTALASPAFVARFFPGGVDAEGLEAAPILRFDRRDRLQVRWAAESLGAELAPPTHWAPSTQGMLDLALVSLGWTMAPVMLAAEHLAAGRLVELLPGRRIGVKLYWQHSRIGASLIDRLTAAVRQAAREHLDPT</sequence>
<dbReference type="InterPro" id="IPR005119">
    <property type="entry name" value="LysR_subst-bd"/>
</dbReference>
<dbReference type="SUPFAM" id="SSF53850">
    <property type="entry name" value="Periplasmic binding protein-like II"/>
    <property type="match status" value="1"/>
</dbReference>
<dbReference type="NCBIfam" id="TIGR03298">
    <property type="entry name" value="argP"/>
    <property type="match status" value="1"/>
</dbReference>
<feature type="domain" description="HTH lysR-type" evidence="5">
    <location>
        <begin position="2"/>
        <end position="58"/>
    </location>
</feature>